<reference evidence="2 3" key="1">
    <citation type="submission" date="2018-12" db="EMBL/GenBank/DDBJ databases">
        <authorList>
            <consortium name="Pathogen Informatics"/>
        </authorList>
    </citation>
    <scope>NUCLEOTIDE SEQUENCE [LARGE SCALE GENOMIC DNA]</scope>
    <source>
        <strain evidence="2 3">NCTC9695</strain>
    </source>
</reference>
<dbReference type="Proteomes" id="UP000275777">
    <property type="component" value="Chromosome"/>
</dbReference>
<dbReference type="AlphaFoldDB" id="A0A3S4HLT1"/>
<evidence type="ECO:0000256" key="1">
    <source>
        <dbReference type="SAM" id="Coils"/>
    </source>
</evidence>
<evidence type="ECO:0000313" key="3">
    <source>
        <dbReference type="Proteomes" id="UP000275777"/>
    </source>
</evidence>
<name>A0A3S4HLT1_CHRVL</name>
<accession>A0A3S4HLT1</accession>
<evidence type="ECO:0008006" key="4">
    <source>
        <dbReference type="Google" id="ProtNLM"/>
    </source>
</evidence>
<feature type="coiled-coil region" evidence="1">
    <location>
        <begin position="12"/>
        <end position="95"/>
    </location>
</feature>
<sequence>MREQHFAASDAVHEAQQRLFEANAELARLEEAQRHREQSRQRLERDLLAARGERQQLADNRQQVEAELDDWLPRLEEAQLRQEEAQMALEDGADELPTAEAAFRQLDQRQSQLIAQQANLTRERDCRGRR</sequence>
<proteinExistence type="predicted"/>
<gene>
    <name evidence="2" type="ORF">NCTC9695_05691</name>
</gene>
<protein>
    <recommendedName>
        <fullName evidence="4">Chromosome segregation protein SMC</fullName>
    </recommendedName>
</protein>
<organism evidence="2 3">
    <name type="scientific">Chromobacterium violaceum</name>
    <dbReference type="NCBI Taxonomy" id="536"/>
    <lineage>
        <taxon>Bacteria</taxon>
        <taxon>Pseudomonadati</taxon>
        <taxon>Pseudomonadota</taxon>
        <taxon>Betaproteobacteria</taxon>
        <taxon>Neisseriales</taxon>
        <taxon>Chromobacteriaceae</taxon>
        <taxon>Chromobacterium</taxon>
    </lineage>
</organism>
<dbReference type="EMBL" id="LR134182">
    <property type="protein sequence ID" value="VEB45186.1"/>
    <property type="molecule type" value="Genomic_DNA"/>
</dbReference>
<evidence type="ECO:0000313" key="2">
    <source>
        <dbReference type="EMBL" id="VEB45186.1"/>
    </source>
</evidence>
<keyword evidence="1" id="KW-0175">Coiled coil</keyword>